<keyword evidence="3" id="KW-1185">Reference proteome</keyword>
<sequence length="651" mass="74621">MVNLTLLFILLPSLLASTYASPDSDYALALTQSCLANFPLATSLFLSITSSPTSSVSLKAKSYHSLGNIAAIKGDLLLSGYYHVKGKEEDSRSLPPLAVMYQNNEPCNNIGDIYWTSSFTKKKIFDLFEGKKYESYLPSMKNLLYQDPTLQTEIVDLHTSLGTQLEDSGLILDSILHFKYASEIDENDYSLKVKKILSVPVIYDTEDELVKSRDLLLHGVKLLTENIDDDKKFTLNQLSYPPTFYIVYQGYNDVELMRDIRNFYGKIHPKIVKTDVSSLNDIVDNQGERIKIGFVSSYIRRHSVCKLWCNFVTSLNPEIFETHLFSGTEKRDEWTERVGRSVDYFNDLGNTGFLLRNTDIIKDSKLDVIIYLDIGMDTGSTLWSHSRFAPVQIALWGHPVTTGMDSIDFFLVNDGMEGGEGWERFTEQVIRFDWLTFTFLRPEYVGDALASNSFDLSNYGVDKNCKIIMIPQSMQKFHVKFDDMLEKMLDLGEDVYVVAVYESKKTIWKDKLYDRFVKKMGMKKAERFIFIPTLRPEEFFRLTSLADVVVDPWPFGGGVTSLEVFEQCKILVTVPSEQTVPMLTKGMYEAMGVEEFVVEGWEDGVDVVERVLRDEEFRRRGEERICNRKERIYGREAGEEFENWAKQVVGK</sequence>
<dbReference type="Proteomes" id="UP001165122">
    <property type="component" value="Unassembled WGS sequence"/>
</dbReference>
<protein>
    <recommendedName>
        <fullName evidence="4">O-GlcNAc transferase C-terminal domain-containing protein</fullName>
    </recommendedName>
</protein>
<gene>
    <name evidence="2" type="ORF">TrLO_g3853</name>
</gene>
<dbReference type="GO" id="GO:0006493">
    <property type="term" value="P:protein O-linked glycosylation"/>
    <property type="evidence" value="ECO:0007669"/>
    <property type="project" value="TreeGrafter"/>
</dbReference>
<evidence type="ECO:0000313" key="3">
    <source>
        <dbReference type="Proteomes" id="UP001165122"/>
    </source>
</evidence>
<proteinExistence type="predicted"/>
<dbReference type="AlphaFoldDB" id="A0A9W7CAR3"/>
<dbReference type="PANTHER" id="PTHR44998">
    <property type="match status" value="1"/>
</dbReference>
<feature type="chain" id="PRO_5040789197" description="O-GlcNAc transferase C-terminal domain-containing protein" evidence="1">
    <location>
        <begin position="21"/>
        <end position="651"/>
    </location>
</feature>
<reference evidence="3" key="1">
    <citation type="journal article" date="2023" name="Commun. Biol.">
        <title>Genome analysis of Parmales, the sister group of diatoms, reveals the evolutionary specialization of diatoms from phago-mixotrophs to photoautotrophs.</title>
        <authorList>
            <person name="Ban H."/>
            <person name="Sato S."/>
            <person name="Yoshikawa S."/>
            <person name="Yamada K."/>
            <person name="Nakamura Y."/>
            <person name="Ichinomiya M."/>
            <person name="Sato N."/>
            <person name="Blanc-Mathieu R."/>
            <person name="Endo H."/>
            <person name="Kuwata A."/>
            <person name="Ogata H."/>
        </authorList>
    </citation>
    <scope>NUCLEOTIDE SEQUENCE [LARGE SCALE GENOMIC DNA]</scope>
    <source>
        <strain evidence="3">NIES 3700</strain>
    </source>
</reference>
<feature type="signal peptide" evidence="1">
    <location>
        <begin position="1"/>
        <end position="20"/>
    </location>
</feature>
<dbReference type="OrthoDB" id="9991317at2759"/>
<evidence type="ECO:0000313" key="2">
    <source>
        <dbReference type="EMBL" id="GMI01171.1"/>
    </source>
</evidence>
<evidence type="ECO:0008006" key="4">
    <source>
        <dbReference type="Google" id="ProtNLM"/>
    </source>
</evidence>
<dbReference type="Gene3D" id="3.40.50.11380">
    <property type="match status" value="1"/>
</dbReference>
<accession>A0A9W7CAR3</accession>
<organism evidence="2 3">
    <name type="scientific">Triparma laevis f. longispina</name>
    <dbReference type="NCBI Taxonomy" id="1714387"/>
    <lineage>
        <taxon>Eukaryota</taxon>
        <taxon>Sar</taxon>
        <taxon>Stramenopiles</taxon>
        <taxon>Ochrophyta</taxon>
        <taxon>Bolidophyceae</taxon>
        <taxon>Parmales</taxon>
        <taxon>Triparmaceae</taxon>
        <taxon>Triparma</taxon>
    </lineage>
</organism>
<dbReference type="PANTHER" id="PTHR44998:SF1">
    <property type="entry name" value="UDP-N-ACETYLGLUCOSAMINE--PEPTIDE N-ACETYLGLUCOSAMINYLTRANSFERASE 110 KDA SUBUNIT"/>
    <property type="match status" value="1"/>
</dbReference>
<evidence type="ECO:0000256" key="1">
    <source>
        <dbReference type="SAM" id="SignalP"/>
    </source>
</evidence>
<name>A0A9W7CAR3_9STRA</name>
<dbReference type="GO" id="GO:0016757">
    <property type="term" value="F:glycosyltransferase activity"/>
    <property type="evidence" value="ECO:0007669"/>
    <property type="project" value="TreeGrafter"/>
</dbReference>
<dbReference type="EMBL" id="BRXW01000031">
    <property type="protein sequence ID" value="GMI01171.1"/>
    <property type="molecule type" value="Genomic_DNA"/>
</dbReference>
<dbReference type="Gene3D" id="3.40.50.2000">
    <property type="entry name" value="Glycogen Phosphorylase B"/>
    <property type="match status" value="1"/>
</dbReference>
<keyword evidence="1" id="KW-0732">Signal</keyword>
<comment type="caution">
    <text evidence="2">The sequence shown here is derived from an EMBL/GenBank/DDBJ whole genome shotgun (WGS) entry which is preliminary data.</text>
</comment>